<keyword evidence="2 8" id="KW-0732">Signal</keyword>
<dbReference type="CDD" id="cd07185">
    <property type="entry name" value="OmpA_C-like"/>
    <property type="match status" value="1"/>
</dbReference>
<evidence type="ECO:0000313" key="12">
    <source>
        <dbReference type="EMBL" id="BCK87414.1"/>
    </source>
</evidence>
<dbReference type="InterPro" id="IPR006664">
    <property type="entry name" value="OMP_bac"/>
</dbReference>
<sequence>MKSYIAALLVALSLVACASSNKTDTSKSPTQDNAKQAQADANSAQVAAAEQAQLLQQLRKDSVYFDYKKSAVKSEFGEVIKKQAEFIRAHKNDTVTLEGNCDERGSDKYNLALGSRRADAVSRQLQLLGVPKAQIKLVSYGKEKPRSACHDESCWKDNRRVDFNHKLNQ</sequence>
<feature type="domain" description="OmpA-like" evidence="11">
    <location>
        <begin position="52"/>
        <end position="169"/>
    </location>
</feature>
<dbReference type="InterPro" id="IPR036737">
    <property type="entry name" value="OmpA-like_sf"/>
</dbReference>
<feature type="chain" id="PRO_5042981317" description="Peptidoglycan-associated lipoprotein" evidence="10">
    <location>
        <begin position="19"/>
        <end position="169"/>
    </location>
</feature>
<comment type="subcellular location">
    <subcellularLocation>
        <location evidence="8">Cell outer membrane</location>
        <topology evidence="8">Lipid-anchor</topology>
    </subcellularLocation>
</comment>
<organism evidence="12 13">
    <name type="scientific">Sideroxyarcus emersonii</name>
    <dbReference type="NCBI Taxonomy" id="2764705"/>
    <lineage>
        <taxon>Bacteria</taxon>
        <taxon>Pseudomonadati</taxon>
        <taxon>Pseudomonadota</taxon>
        <taxon>Betaproteobacteria</taxon>
        <taxon>Nitrosomonadales</taxon>
        <taxon>Gallionellaceae</taxon>
        <taxon>Sideroxyarcus</taxon>
    </lineage>
</organism>
<dbReference type="PROSITE" id="PS51257">
    <property type="entry name" value="PROKAR_LIPOPROTEIN"/>
    <property type="match status" value="1"/>
</dbReference>
<dbReference type="PANTHER" id="PTHR30329:SF21">
    <property type="entry name" value="LIPOPROTEIN YIAD-RELATED"/>
    <property type="match status" value="1"/>
</dbReference>
<dbReference type="PRINTS" id="PR01021">
    <property type="entry name" value="OMPADOMAIN"/>
</dbReference>
<keyword evidence="6 8" id="KW-0449">Lipoprotein</keyword>
<evidence type="ECO:0000256" key="4">
    <source>
        <dbReference type="ARBA" id="ARBA00023139"/>
    </source>
</evidence>
<dbReference type="GO" id="GO:0051301">
    <property type="term" value="P:cell division"/>
    <property type="evidence" value="ECO:0007669"/>
    <property type="project" value="UniProtKB-UniRule"/>
</dbReference>
<dbReference type="Pfam" id="PF00691">
    <property type="entry name" value="OmpA"/>
    <property type="match status" value="1"/>
</dbReference>
<dbReference type="KEGG" id="seme:MIZ01_1192"/>
<evidence type="ECO:0000256" key="6">
    <source>
        <dbReference type="ARBA" id="ARBA00023288"/>
    </source>
</evidence>
<dbReference type="EMBL" id="AP023423">
    <property type="protein sequence ID" value="BCK87414.1"/>
    <property type="molecule type" value="Genomic_DNA"/>
</dbReference>
<evidence type="ECO:0000256" key="9">
    <source>
        <dbReference type="SAM" id="MobiDB-lite"/>
    </source>
</evidence>
<feature type="signal peptide" evidence="10">
    <location>
        <begin position="1"/>
        <end position="18"/>
    </location>
</feature>
<protein>
    <recommendedName>
        <fullName evidence="8">Peptidoglycan-associated lipoprotein</fullName>
        <shortName evidence="8">PAL</shortName>
    </recommendedName>
</protein>
<evidence type="ECO:0000256" key="10">
    <source>
        <dbReference type="SAM" id="SignalP"/>
    </source>
</evidence>
<evidence type="ECO:0000256" key="1">
    <source>
        <dbReference type="ARBA" id="ARBA00022618"/>
    </source>
</evidence>
<dbReference type="AlphaFoldDB" id="A0AAN2BYR0"/>
<dbReference type="Proteomes" id="UP001320326">
    <property type="component" value="Chromosome"/>
</dbReference>
<comment type="subunit">
    <text evidence="8">The Tol-Pal system is composed of five core proteins: the inner membrane proteins TolA, TolQ and TolR, the periplasmic protein TolB and the outer membrane protein Pal. They form a network linking the inner and outer membranes and the peptidoglycan layer.</text>
</comment>
<evidence type="ECO:0000259" key="11">
    <source>
        <dbReference type="PROSITE" id="PS51123"/>
    </source>
</evidence>
<keyword evidence="13" id="KW-1185">Reference proteome</keyword>
<evidence type="ECO:0000256" key="7">
    <source>
        <dbReference type="ARBA" id="ARBA00023306"/>
    </source>
</evidence>
<comment type="similarity">
    <text evidence="8">Belongs to the Pal lipoprotein family.</text>
</comment>
<feature type="region of interest" description="Disordered" evidence="9">
    <location>
        <begin position="22"/>
        <end position="42"/>
    </location>
</feature>
<keyword evidence="7 8" id="KW-0131">Cell cycle</keyword>
<dbReference type="PROSITE" id="PS51123">
    <property type="entry name" value="OMPA_2"/>
    <property type="match status" value="1"/>
</dbReference>
<dbReference type="InterPro" id="IPR039001">
    <property type="entry name" value="Pal"/>
</dbReference>
<comment type="function">
    <text evidence="8">Part of the Tol-Pal system, which plays a role in outer membrane invagination during cell division and is important for maintaining outer membrane integrity.</text>
</comment>
<evidence type="ECO:0000256" key="2">
    <source>
        <dbReference type="ARBA" id="ARBA00022729"/>
    </source>
</evidence>
<evidence type="ECO:0000313" key="13">
    <source>
        <dbReference type="Proteomes" id="UP001320326"/>
    </source>
</evidence>
<evidence type="ECO:0000256" key="8">
    <source>
        <dbReference type="HAMAP-Rule" id="MF_02204"/>
    </source>
</evidence>
<dbReference type="Gene3D" id="3.30.1330.60">
    <property type="entry name" value="OmpA-like domain"/>
    <property type="match status" value="1"/>
</dbReference>
<accession>A0AAN2BYR0</accession>
<evidence type="ECO:0000256" key="3">
    <source>
        <dbReference type="ARBA" id="ARBA00023136"/>
    </source>
</evidence>
<dbReference type="NCBIfam" id="TIGR02802">
    <property type="entry name" value="Pal_lipo"/>
    <property type="match status" value="1"/>
</dbReference>
<keyword evidence="4 8" id="KW-0564">Palmitate</keyword>
<feature type="compositionally biased region" description="Low complexity" evidence="9">
    <location>
        <begin position="31"/>
        <end position="42"/>
    </location>
</feature>
<reference evidence="12 13" key="1">
    <citation type="journal article" date="2022" name="Int. J. Syst. Evol. Microbiol.">
        <title>&lt;i&gt;Sideroxyarcus emersonii&lt;/i&gt; gen. nov. sp. nov., a neutrophilic, microaerobic iron- and thiosulfate-oxidizing bacterium isolated from iron-rich wetland sediment.</title>
        <authorList>
            <person name="Kato S."/>
            <person name="Itoh T."/>
            <person name="Iino T."/>
            <person name="Ohkuma M."/>
        </authorList>
    </citation>
    <scope>NUCLEOTIDE SEQUENCE [LARGE SCALE GENOMIC DNA]</scope>
    <source>
        <strain evidence="12 13">MIZ01</strain>
    </source>
</reference>
<keyword evidence="5 8" id="KW-0998">Cell outer membrane</keyword>
<keyword evidence="3 8" id="KW-0472">Membrane</keyword>
<name>A0AAN2BYR0_9PROT</name>
<dbReference type="PANTHER" id="PTHR30329">
    <property type="entry name" value="STATOR ELEMENT OF FLAGELLAR MOTOR COMPLEX"/>
    <property type="match status" value="1"/>
</dbReference>
<gene>
    <name evidence="8" type="primary">pal</name>
    <name evidence="12" type="ORF">MIZ01_1192</name>
</gene>
<proteinExistence type="inferred from homology"/>
<evidence type="ECO:0000256" key="5">
    <source>
        <dbReference type="ARBA" id="ARBA00023237"/>
    </source>
</evidence>
<dbReference type="GO" id="GO:0009279">
    <property type="term" value="C:cell outer membrane"/>
    <property type="evidence" value="ECO:0007669"/>
    <property type="project" value="UniProtKB-SubCell"/>
</dbReference>
<dbReference type="HAMAP" id="MF_02204">
    <property type="entry name" value="Pal"/>
    <property type="match status" value="1"/>
</dbReference>
<keyword evidence="1 8" id="KW-0132">Cell division</keyword>
<dbReference type="InterPro" id="IPR050330">
    <property type="entry name" value="Bact_OuterMem_StrucFunc"/>
</dbReference>
<dbReference type="SUPFAM" id="SSF103088">
    <property type="entry name" value="OmpA-like"/>
    <property type="match status" value="1"/>
</dbReference>
<dbReference type="InterPro" id="IPR014169">
    <property type="entry name" value="Pal_lipo_C"/>
</dbReference>
<dbReference type="RefSeq" id="WP_237248530.1">
    <property type="nucleotide sequence ID" value="NZ_AP023423.1"/>
</dbReference>
<dbReference type="InterPro" id="IPR006665">
    <property type="entry name" value="OmpA-like"/>
</dbReference>